<evidence type="ECO:0000313" key="2">
    <source>
        <dbReference type="Proteomes" id="UP000830158"/>
    </source>
</evidence>
<keyword evidence="2" id="KW-1185">Reference proteome</keyword>
<accession>A0ABY4P106</accession>
<evidence type="ECO:0000313" key="1">
    <source>
        <dbReference type="EMBL" id="UQS26032.1"/>
    </source>
</evidence>
<dbReference type="RefSeq" id="WP_116111137.1">
    <property type="nucleotide sequence ID" value="NZ_CP091196.1"/>
</dbReference>
<name>A0ABY4P106_9PSEU</name>
<protein>
    <submittedName>
        <fullName evidence="1">Uncharacterized protein</fullName>
    </submittedName>
</protein>
<dbReference type="EMBL" id="CP091196">
    <property type="protein sequence ID" value="UQS26032.1"/>
    <property type="molecule type" value="Genomic_DNA"/>
</dbReference>
<sequence>MLPAFRPGEVLVASPYQAVFPGIPASELPPAVITSPEIGPEPQSEGCWWETGLRCRRSVAQWIGIHVESIYGGAQVHYDWQGDALHIYDNPWGFAAEPEPRVILPDAHGRYEIHDVWFPIAAPLATDLGRRHQAALAVLAGDAPPRATPEMLTYLTAFPKTSPSTRHNLEQLLARAH</sequence>
<gene>
    <name evidence="1" type="ORF">L1857_26080</name>
</gene>
<dbReference type="Proteomes" id="UP000830158">
    <property type="component" value="Chromosome"/>
</dbReference>
<reference evidence="1" key="1">
    <citation type="submission" date="2022-01" db="EMBL/GenBank/DDBJ databases">
        <title>PSI-footprinting approach for the identification of protein synthesis inhibitor producers.</title>
        <authorList>
            <person name="Handel F."/>
            <person name="Kulik A."/>
            <person name="Wex K.W."/>
            <person name="Berscheid A."/>
            <person name="Saur J.S."/>
            <person name="Winkler A."/>
            <person name="Wibberg D."/>
            <person name="Kalinowski J."/>
            <person name="Broetz-Oesterhelt H."/>
            <person name="Mast Y."/>
        </authorList>
    </citation>
    <scope>NUCLEOTIDE SEQUENCE</scope>
    <source>
        <strain evidence="1">KNN 49.3e</strain>
    </source>
</reference>
<organism evidence="1 2">
    <name type="scientific">Amycolatopsis thermalba</name>
    <dbReference type="NCBI Taxonomy" id="944492"/>
    <lineage>
        <taxon>Bacteria</taxon>
        <taxon>Bacillati</taxon>
        <taxon>Actinomycetota</taxon>
        <taxon>Actinomycetes</taxon>
        <taxon>Pseudonocardiales</taxon>
        <taxon>Pseudonocardiaceae</taxon>
        <taxon>Amycolatopsis</taxon>
    </lineage>
</organism>
<proteinExistence type="predicted"/>